<dbReference type="AlphaFoldDB" id="A0A1A9ZQ75"/>
<evidence type="ECO:0000256" key="1">
    <source>
        <dbReference type="SAM" id="MobiDB-lite"/>
    </source>
</evidence>
<dbReference type="VEuPathDB" id="VectorBase:GPAI021613"/>
<dbReference type="Proteomes" id="UP000092445">
    <property type="component" value="Unassembled WGS sequence"/>
</dbReference>
<feature type="compositionally biased region" description="Acidic residues" evidence="1">
    <location>
        <begin position="122"/>
        <end position="134"/>
    </location>
</feature>
<accession>A0A1A9ZQ75</accession>
<evidence type="ECO:0000313" key="3">
    <source>
        <dbReference type="Proteomes" id="UP000092445"/>
    </source>
</evidence>
<feature type="region of interest" description="Disordered" evidence="1">
    <location>
        <begin position="119"/>
        <end position="145"/>
    </location>
</feature>
<sequence length="145" mass="16754">MKEKLAYVQPNRFPFKKSENRCDLIVIDSFQKRKQISKPTGSISLFCPEKIKVLKRHSSNFIIATQYSSLLQQHKNYEKLSIFNIIYNIFRQFTAASSTPSHLICVRVDISHSSLVVRNDNDDADDHDDDDDDVDGKKSFQSLLK</sequence>
<evidence type="ECO:0000313" key="2">
    <source>
        <dbReference type="EnsemblMetazoa" id="GPAI021613-PA"/>
    </source>
</evidence>
<keyword evidence="3" id="KW-1185">Reference proteome</keyword>
<organism evidence="2 3">
    <name type="scientific">Glossina pallidipes</name>
    <name type="common">Tsetse fly</name>
    <dbReference type="NCBI Taxonomy" id="7398"/>
    <lineage>
        <taxon>Eukaryota</taxon>
        <taxon>Metazoa</taxon>
        <taxon>Ecdysozoa</taxon>
        <taxon>Arthropoda</taxon>
        <taxon>Hexapoda</taxon>
        <taxon>Insecta</taxon>
        <taxon>Pterygota</taxon>
        <taxon>Neoptera</taxon>
        <taxon>Endopterygota</taxon>
        <taxon>Diptera</taxon>
        <taxon>Brachycera</taxon>
        <taxon>Muscomorpha</taxon>
        <taxon>Hippoboscoidea</taxon>
        <taxon>Glossinidae</taxon>
        <taxon>Glossina</taxon>
    </lineage>
</organism>
<reference evidence="2" key="2">
    <citation type="submission" date="2020-05" db="UniProtKB">
        <authorList>
            <consortium name="EnsemblMetazoa"/>
        </authorList>
    </citation>
    <scope>IDENTIFICATION</scope>
    <source>
        <strain evidence="2">IAEA</strain>
    </source>
</reference>
<dbReference type="EnsemblMetazoa" id="GPAI021613-RA">
    <property type="protein sequence ID" value="GPAI021613-PA"/>
    <property type="gene ID" value="GPAI021613"/>
</dbReference>
<proteinExistence type="predicted"/>
<reference evidence="3" key="1">
    <citation type="submission" date="2014-03" db="EMBL/GenBank/DDBJ databases">
        <authorList>
            <person name="Aksoy S."/>
            <person name="Warren W."/>
            <person name="Wilson R.K."/>
        </authorList>
    </citation>
    <scope>NUCLEOTIDE SEQUENCE [LARGE SCALE GENOMIC DNA]</scope>
    <source>
        <strain evidence="3">IAEA</strain>
    </source>
</reference>
<protein>
    <submittedName>
        <fullName evidence="2">Uncharacterized protein</fullName>
    </submittedName>
</protein>
<name>A0A1A9ZQ75_GLOPL</name>